<name>A0A2I2AC32_9LACO</name>
<sequence>MNWIPWMSGVLMNKLKLTEGLLLVVFYLAIFSACIAITINFRGLYYYFVWHQDLGSKVGLSNHQLITTYQRLLAYLNYPWVQQLDLGLPTSFNAMHHFTEVKALFFKNYLILAASFPVSCWWLKGLWQKRRLFILITPCYYLLSLGVVVLTLMVTNFNKFFVTFHRLLFANDDWLFDPKLDPIINALPASYFLAAFSLFILLVFISLVGIIGIARYQLKHL</sequence>
<comment type="caution">
    <text evidence="2">The sequence shown here is derived from an EMBL/GenBank/DDBJ whole genome shotgun (WGS) entry which is preliminary data.</text>
</comment>
<evidence type="ECO:0000313" key="2">
    <source>
        <dbReference type="EMBL" id="PLA76940.1"/>
    </source>
</evidence>
<feature type="transmembrane region" description="Helical" evidence="1">
    <location>
        <begin position="21"/>
        <end position="48"/>
    </location>
</feature>
<feature type="transmembrane region" description="Helical" evidence="1">
    <location>
        <begin position="104"/>
        <end position="123"/>
    </location>
</feature>
<accession>A0A2I2AC32</accession>
<gene>
    <name evidence="2" type="ORF">CYR79_03700</name>
</gene>
<evidence type="ECO:0000256" key="1">
    <source>
        <dbReference type="SAM" id="Phobius"/>
    </source>
</evidence>
<dbReference type="NCBIfam" id="TIGR01906">
    <property type="entry name" value="integ_TIGR01906"/>
    <property type="match status" value="1"/>
</dbReference>
<keyword evidence="1" id="KW-0812">Transmembrane</keyword>
<keyword evidence="1" id="KW-1133">Transmembrane helix</keyword>
<organism evidence="2 3">
    <name type="scientific">Ligilactobacillus agilis</name>
    <dbReference type="NCBI Taxonomy" id="1601"/>
    <lineage>
        <taxon>Bacteria</taxon>
        <taxon>Bacillati</taxon>
        <taxon>Bacillota</taxon>
        <taxon>Bacilli</taxon>
        <taxon>Lactobacillales</taxon>
        <taxon>Lactobacillaceae</taxon>
        <taxon>Ligilactobacillus</taxon>
    </lineage>
</organism>
<evidence type="ECO:0000313" key="3">
    <source>
        <dbReference type="Proteomes" id="UP000234579"/>
    </source>
</evidence>
<feature type="transmembrane region" description="Helical" evidence="1">
    <location>
        <begin position="191"/>
        <end position="214"/>
    </location>
</feature>
<proteinExistence type="predicted"/>
<reference evidence="3" key="1">
    <citation type="submission" date="2017-12" db="EMBL/GenBank/DDBJ databases">
        <authorList>
            <person name="Christensen H."/>
        </authorList>
    </citation>
    <scope>NUCLEOTIDE SEQUENCE [LARGE SCALE GENOMIC DNA]</scope>
    <source>
        <strain evidence="3">268A</strain>
    </source>
</reference>
<keyword evidence="1" id="KW-0472">Membrane</keyword>
<dbReference type="Proteomes" id="UP000234579">
    <property type="component" value="Unassembled WGS sequence"/>
</dbReference>
<dbReference type="AlphaFoldDB" id="A0A2I2AC32"/>
<feature type="transmembrane region" description="Helical" evidence="1">
    <location>
        <begin position="132"/>
        <end position="154"/>
    </location>
</feature>
<dbReference type="Pfam" id="PF07314">
    <property type="entry name" value="Lit"/>
    <property type="match status" value="1"/>
</dbReference>
<protein>
    <submittedName>
        <fullName evidence="2">TIGR01906 family membrane protein</fullName>
    </submittedName>
</protein>
<dbReference type="EMBL" id="PKGI01000019">
    <property type="protein sequence ID" value="PLA76940.1"/>
    <property type="molecule type" value="Genomic_DNA"/>
</dbReference>
<dbReference type="InterPro" id="IPR010178">
    <property type="entry name" value="Lit"/>
</dbReference>